<evidence type="ECO:0000256" key="3">
    <source>
        <dbReference type="ARBA" id="ARBA00022679"/>
    </source>
</evidence>
<gene>
    <name evidence="10" type="ORF">ABT384_23540</name>
</gene>
<protein>
    <recommendedName>
        <fullName evidence="1">non-specific serine/threonine protein kinase</fullName>
        <ecNumber evidence="1">2.7.11.1</ecNumber>
    </recommendedName>
</protein>
<dbReference type="InterPro" id="IPR011009">
    <property type="entry name" value="Kinase-like_dom_sf"/>
</dbReference>
<evidence type="ECO:0000256" key="4">
    <source>
        <dbReference type="ARBA" id="ARBA00022741"/>
    </source>
</evidence>
<comment type="caution">
    <text evidence="10">The sequence shown here is derived from an EMBL/GenBank/DDBJ whole genome shotgun (WGS) entry which is preliminary data.</text>
</comment>
<dbReference type="InterPro" id="IPR017441">
    <property type="entry name" value="Protein_kinase_ATP_BS"/>
</dbReference>
<keyword evidence="11" id="KW-1185">Reference proteome</keyword>
<reference evidence="10 11" key="1">
    <citation type="submission" date="2024-06" db="EMBL/GenBank/DDBJ databases">
        <title>The Natural Products Discovery Center: Release of the First 8490 Sequenced Strains for Exploring Actinobacteria Biosynthetic Diversity.</title>
        <authorList>
            <person name="Kalkreuter E."/>
            <person name="Kautsar S.A."/>
            <person name="Yang D."/>
            <person name="Bader C.D."/>
            <person name="Teijaro C.N."/>
            <person name="Fluegel L."/>
            <person name="Davis C.M."/>
            <person name="Simpson J.R."/>
            <person name="Lauterbach L."/>
            <person name="Steele A.D."/>
            <person name="Gui C."/>
            <person name="Meng S."/>
            <person name="Li G."/>
            <person name="Viehrig K."/>
            <person name="Ye F."/>
            <person name="Su P."/>
            <person name="Kiefer A.F."/>
            <person name="Nichols A."/>
            <person name="Cepeda A.J."/>
            <person name="Yan W."/>
            <person name="Fan B."/>
            <person name="Jiang Y."/>
            <person name="Adhikari A."/>
            <person name="Zheng C.-J."/>
            <person name="Schuster L."/>
            <person name="Cowan T.M."/>
            <person name="Smanski M.J."/>
            <person name="Chevrette M.G."/>
            <person name="De Carvalho L.P.S."/>
            <person name="Shen B."/>
        </authorList>
    </citation>
    <scope>NUCLEOTIDE SEQUENCE [LARGE SCALE GENOMIC DNA]</scope>
    <source>
        <strain evidence="10 11">NPDC000155</strain>
    </source>
</reference>
<keyword evidence="6 7" id="KW-0067">ATP-binding</keyword>
<evidence type="ECO:0000256" key="8">
    <source>
        <dbReference type="SAM" id="MobiDB-lite"/>
    </source>
</evidence>
<dbReference type="Gene3D" id="3.30.200.20">
    <property type="entry name" value="Phosphorylase Kinase, domain 1"/>
    <property type="match status" value="1"/>
</dbReference>
<evidence type="ECO:0000256" key="5">
    <source>
        <dbReference type="ARBA" id="ARBA00022777"/>
    </source>
</evidence>
<keyword evidence="2" id="KW-0723">Serine/threonine-protein kinase</keyword>
<feature type="region of interest" description="Disordered" evidence="8">
    <location>
        <begin position="277"/>
        <end position="345"/>
    </location>
</feature>
<dbReference type="CDD" id="cd14014">
    <property type="entry name" value="STKc_PknB_like"/>
    <property type="match status" value="1"/>
</dbReference>
<dbReference type="EMBL" id="JBEPFB010000011">
    <property type="protein sequence ID" value="MER7375611.1"/>
    <property type="molecule type" value="Genomic_DNA"/>
</dbReference>
<proteinExistence type="predicted"/>
<dbReference type="PROSITE" id="PS50011">
    <property type="entry name" value="PROTEIN_KINASE_DOM"/>
    <property type="match status" value="1"/>
</dbReference>
<keyword evidence="4 7" id="KW-0547">Nucleotide-binding</keyword>
<dbReference type="PROSITE" id="PS00108">
    <property type="entry name" value="PROTEIN_KINASE_ST"/>
    <property type="match status" value="1"/>
</dbReference>
<dbReference type="Pfam" id="PF00069">
    <property type="entry name" value="Pkinase"/>
    <property type="match status" value="1"/>
</dbReference>
<dbReference type="EC" id="2.7.11.1" evidence="1"/>
<accession>A0ABV1XVH6</accession>
<dbReference type="RefSeq" id="WP_190067560.1">
    <property type="nucleotide sequence ID" value="NZ_BNBM01000001.1"/>
</dbReference>
<evidence type="ECO:0000256" key="7">
    <source>
        <dbReference type="PROSITE-ProRule" id="PRU10141"/>
    </source>
</evidence>
<dbReference type="PANTHER" id="PTHR43289:SF6">
    <property type="entry name" value="SERINE_THREONINE-PROTEIN KINASE NEKL-3"/>
    <property type="match status" value="1"/>
</dbReference>
<organism evidence="10 11">
    <name type="scientific">Streptomyces lanatus</name>
    <dbReference type="NCBI Taxonomy" id="66900"/>
    <lineage>
        <taxon>Bacteria</taxon>
        <taxon>Bacillati</taxon>
        <taxon>Actinomycetota</taxon>
        <taxon>Actinomycetes</taxon>
        <taxon>Kitasatosporales</taxon>
        <taxon>Streptomycetaceae</taxon>
        <taxon>Streptomyces</taxon>
    </lineage>
</organism>
<evidence type="ECO:0000313" key="10">
    <source>
        <dbReference type="EMBL" id="MER7375611.1"/>
    </source>
</evidence>
<dbReference type="InterPro" id="IPR008271">
    <property type="entry name" value="Ser/Thr_kinase_AS"/>
</dbReference>
<name>A0ABV1XVH6_9ACTN</name>
<evidence type="ECO:0000256" key="1">
    <source>
        <dbReference type="ARBA" id="ARBA00012513"/>
    </source>
</evidence>
<dbReference type="Gene3D" id="1.10.510.10">
    <property type="entry name" value="Transferase(Phosphotransferase) domain 1"/>
    <property type="match status" value="1"/>
</dbReference>
<feature type="binding site" evidence="7">
    <location>
        <position position="41"/>
    </location>
    <ligand>
        <name>ATP</name>
        <dbReference type="ChEBI" id="CHEBI:30616"/>
    </ligand>
</feature>
<evidence type="ECO:0000259" key="9">
    <source>
        <dbReference type="PROSITE" id="PS50011"/>
    </source>
</evidence>
<dbReference type="InterPro" id="IPR000719">
    <property type="entry name" value="Prot_kinase_dom"/>
</dbReference>
<keyword evidence="5 10" id="KW-0418">Kinase</keyword>
<sequence length="625" mass="66734">MAREERVIAGRYRLLQRLGSGGGGDVWLAQDEELRVRVAVKEIDVPHERTGSSGDDPAARGRKEALKAAQLREHPNVITVYDVVEDDDRPWIVMEYLPGTRDLRAAVKERGALPSEEVAGIGAAALDALNAGHRLGIIHRDVKPSNILLAPDRSGAADRRVLLTDYGISLWPRETRVTQSGMVVGTPGFLAPERLSGGEATPATDLFSLGVTLYFAVEGVSPFERDTLDASLMAALTTDPAVPQRASDPLNRVIMGLLAKDPAQRTRTERARELLAEARGSGKGTPAPALTGSAPAGPASGSGQDNSAADPTDVGATTRPSPSPPSWRDRARRRATASDRPAPGWRTPALLALAALLFGAGGYALGAVGHQDGAKEQGADAKVAATPSPTVTRGAYPYGRQAGLRQELTPGQCVDADWKDGAYKGRAGLKTRDCYDDDPEGQVIATVAPGTQPVRDECARRTADLRKTMADPVLYVLTPEPGQSEPPASACLLFLRNATLGGPIGDFRKFGDEVYITQLGPGDCIDVEEHEDDSYTKTLVSCDRPHDEQLVGWTRASGDSSSDSVDTGELCQERYGVNWARGKGHEMWGWYSSDEEWEAGFRQVLCSVGREDGGKLPAGALKSAY</sequence>
<dbReference type="GO" id="GO:0004674">
    <property type="term" value="F:protein serine/threonine kinase activity"/>
    <property type="evidence" value="ECO:0007669"/>
    <property type="project" value="UniProtKB-EC"/>
</dbReference>
<dbReference type="PROSITE" id="PS00107">
    <property type="entry name" value="PROTEIN_KINASE_ATP"/>
    <property type="match status" value="1"/>
</dbReference>
<evidence type="ECO:0000313" key="11">
    <source>
        <dbReference type="Proteomes" id="UP001486207"/>
    </source>
</evidence>
<keyword evidence="3 10" id="KW-0808">Transferase</keyword>
<dbReference type="Proteomes" id="UP001486207">
    <property type="component" value="Unassembled WGS sequence"/>
</dbReference>
<feature type="compositionally biased region" description="Low complexity" evidence="8">
    <location>
        <begin position="284"/>
        <end position="303"/>
    </location>
</feature>
<evidence type="ECO:0000256" key="2">
    <source>
        <dbReference type="ARBA" id="ARBA00022527"/>
    </source>
</evidence>
<dbReference type="PANTHER" id="PTHR43289">
    <property type="entry name" value="MITOGEN-ACTIVATED PROTEIN KINASE KINASE KINASE 20-RELATED"/>
    <property type="match status" value="1"/>
</dbReference>
<dbReference type="SMART" id="SM00220">
    <property type="entry name" value="S_TKc"/>
    <property type="match status" value="1"/>
</dbReference>
<feature type="domain" description="Protein kinase" evidence="9">
    <location>
        <begin position="12"/>
        <end position="275"/>
    </location>
</feature>
<evidence type="ECO:0000256" key="6">
    <source>
        <dbReference type="ARBA" id="ARBA00022840"/>
    </source>
</evidence>
<dbReference type="SUPFAM" id="SSF56112">
    <property type="entry name" value="Protein kinase-like (PK-like)"/>
    <property type="match status" value="1"/>
</dbReference>